<dbReference type="RefSeq" id="WP_160801321.1">
    <property type="nucleotide sequence ID" value="NZ_WUUL01000005.1"/>
</dbReference>
<protein>
    <submittedName>
        <fullName evidence="1">Uncharacterized protein</fullName>
    </submittedName>
</protein>
<comment type="caution">
    <text evidence="1">The sequence shown here is derived from an EMBL/GenBank/DDBJ whole genome shotgun (WGS) entry which is preliminary data.</text>
</comment>
<organism evidence="1 2">
    <name type="scientific">Shimazuella alba</name>
    <dbReference type="NCBI Taxonomy" id="2690964"/>
    <lineage>
        <taxon>Bacteria</taxon>
        <taxon>Bacillati</taxon>
        <taxon>Bacillota</taxon>
        <taxon>Bacilli</taxon>
        <taxon>Bacillales</taxon>
        <taxon>Thermoactinomycetaceae</taxon>
        <taxon>Shimazuella</taxon>
    </lineage>
</organism>
<reference evidence="1 2" key="1">
    <citation type="submission" date="2019-12" db="EMBL/GenBank/DDBJ databases">
        <title>Whole-genome analyses of novel actinobacteria.</title>
        <authorList>
            <person name="Sahin N."/>
            <person name="Saygin H."/>
        </authorList>
    </citation>
    <scope>NUCLEOTIDE SEQUENCE [LARGE SCALE GENOMIC DNA]</scope>
    <source>
        <strain evidence="1 2">KC615</strain>
    </source>
</reference>
<proteinExistence type="predicted"/>
<sequence length="200" mass="23621">MTDNQNTYQLHSIVGAVWYNLVILLGQDISREEFIKQLSFIKKHNFDDRNKPSDNDLAIFANLEQRLQTSEPNELPSFELLKQISAFKARLKQFEFEWIGQADLIDTALRAFEGNVECYLSPLYGGKEIREFRFPSWLKGQDFFQQGMFALHEDSRPQRELIDKCEQLWMELLDLWLKLDLSQQVRDEVEAFRKIVKPTV</sequence>
<gene>
    <name evidence="1" type="ORF">GSM42_09605</name>
</gene>
<name>A0A6I4VTX8_9BACL</name>
<evidence type="ECO:0000313" key="2">
    <source>
        <dbReference type="Proteomes" id="UP000430692"/>
    </source>
</evidence>
<keyword evidence="2" id="KW-1185">Reference proteome</keyword>
<accession>A0A6I4VTX8</accession>
<dbReference type="EMBL" id="WUUL01000005">
    <property type="protein sequence ID" value="MXQ53968.1"/>
    <property type="molecule type" value="Genomic_DNA"/>
</dbReference>
<evidence type="ECO:0000313" key="1">
    <source>
        <dbReference type="EMBL" id="MXQ53968.1"/>
    </source>
</evidence>
<dbReference type="Proteomes" id="UP000430692">
    <property type="component" value="Unassembled WGS sequence"/>
</dbReference>
<dbReference type="AlphaFoldDB" id="A0A6I4VTX8"/>